<keyword evidence="2" id="KW-0472">Membrane</keyword>
<keyword evidence="2" id="KW-1133">Transmembrane helix</keyword>
<organism evidence="3 4">
    <name type="scientific">Dactylosporangium aurantiacum</name>
    <dbReference type="NCBI Taxonomy" id="35754"/>
    <lineage>
        <taxon>Bacteria</taxon>
        <taxon>Bacillati</taxon>
        <taxon>Actinomycetota</taxon>
        <taxon>Actinomycetes</taxon>
        <taxon>Micromonosporales</taxon>
        <taxon>Micromonosporaceae</taxon>
        <taxon>Dactylosporangium</taxon>
    </lineage>
</organism>
<evidence type="ECO:0000256" key="1">
    <source>
        <dbReference type="SAM" id="MobiDB-lite"/>
    </source>
</evidence>
<evidence type="ECO:0000256" key="2">
    <source>
        <dbReference type="SAM" id="Phobius"/>
    </source>
</evidence>
<name>A0A9Q9MDK5_9ACTN</name>
<dbReference type="AlphaFoldDB" id="A0A9Q9MDK5"/>
<feature type="transmembrane region" description="Helical" evidence="2">
    <location>
        <begin position="293"/>
        <end position="315"/>
    </location>
</feature>
<evidence type="ECO:0000313" key="4">
    <source>
        <dbReference type="Proteomes" id="UP001058003"/>
    </source>
</evidence>
<reference evidence="3" key="1">
    <citation type="submission" date="2021-04" db="EMBL/GenBank/DDBJ databases">
        <title>Dactylosporangium aurantiacum NRRL B-8018 full assembly.</title>
        <authorList>
            <person name="Hartkoorn R.C."/>
            <person name="Beaudoing E."/>
            <person name="Hot D."/>
        </authorList>
    </citation>
    <scope>NUCLEOTIDE SEQUENCE</scope>
    <source>
        <strain evidence="3">NRRL B-8018</strain>
    </source>
</reference>
<gene>
    <name evidence="3" type="ORF">Daura_26450</name>
</gene>
<protein>
    <submittedName>
        <fullName evidence="3">Uncharacterized protein</fullName>
    </submittedName>
</protein>
<dbReference type="KEGG" id="daur:Daura_26450"/>
<feature type="transmembrane region" description="Helical" evidence="2">
    <location>
        <begin position="550"/>
        <end position="569"/>
    </location>
</feature>
<sequence>MLSAIRTMYTTWLLAIWCGCVAAWVLVDRRGVAMCVFGWLRCGDRGTGGSLWLEPMPVARIAMIWLAGVVLLAALGWVEARRRKADVPLAGRAPRIRTVALVGVAGTLAAAHLLLLAPVWDTVPCGETIRINSALAYPLNCDSGQFLELAHDPGMVLDTGNTRQSRPGYVFLSAAATAVVGPVASAVGLDRAYGSDDSAYVPLVLINLLIAAATLALFCWLLRRLGVSWVVVGLTGTSLMVNDVTKAYYWSPHQQMFALFVPVVAIAVGAWLLTRQPSPRQLAVLGLSLGLSMLVYGSFIVPLAVAGLLMGYAALRRAPVPTTVTLPRQRRHAPSEVSAPALVASGQAGTAAVPQPAGAAGTPDAATTPRESTGGGTVPWPRRLPRLAGRLAVLGAVAAAPSLAWIAVCVAVAGSYYNHETVVYHEFVWLPEALREGGAAFAQAVADATAETSQQLIEVGWPWAGALGLLVAAAVVTGVRLVPPAGAGPDAPVQRAALLATAVTGAVTVLFLFGMGFWAYRITYNIVPVLLVALAWVATKVAAGSTAARWAVHVALGAATVAWVAFQVLSHGPYS</sequence>
<keyword evidence="2" id="KW-0812">Transmembrane</keyword>
<evidence type="ECO:0000313" key="3">
    <source>
        <dbReference type="EMBL" id="UWZ50380.1"/>
    </source>
</evidence>
<dbReference type="OrthoDB" id="872114at2"/>
<dbReference type="EMBL" id="CP073767">
    <property type="protein sequence ID" value="UWZ50380.1"/>
    <property type="molecule type" value="Genomic_DNA"/>
</dbReference>
<feature type="transmembrane region" description="Helical" evidence="2">
    <location>
        <begin position="58"/>
        <end position="78"/>
    </location>
</feature>
<feature type="transmembrane region" description="Helical" evidence="2">
    <location>
        <begin position="7"/>
        <end position="27"/>
    </location>
</feature>
<feature type="transmembrane region" description="Helical" evidence="2">
    <location>
        <begin position="495"/>
        <end position="520"/>
    </location>
</feature>
<accession>A0A9Q9MDK5</accession>
<feature type="transmembrane region" description="Helical" evidence="2">
    <location>
        <begin position="201"/>
        <end position="223"/>
    </location>
</feature>
<feature type="transmembrane region" description="Helical" evidence="2">
    <location>
        <begin position="526"/>
        <end position="543"/>
    </location>
</feature>
<feature type="transmembrane region" description="Helical" evidence="2">
    <location>
        <begin position="256"/>
        <end position="273"/>
    </location>
</feature>
<feature type="compositionally biased region" description="Low complexity" evidence="1">
    <location>
        <begin position="356"/>
        <end position="369"/>
    </location>
</feature>
<proteinExistence type="predicted"/>
<feature type="transmembrane region" description="Helical" evidence="2">
    <location>
        <begin position="461"/>
        <end position="483"/>
    </location>
</feature>
<keyword evidence="4" id="KW-1185">Reference proteome</keyword>
<dbReference type="RefSeq" id="WP_033364339.1">
    <property type="nucleotide sequence ID" value="NZ_CP073767.1"/>
</dbReference>
<feature type="region of interest" description="Disordered" evidence="1">
    <location>
        <begin position="352"/>
        <end position="381"/>
    </location>
</feature>
<feature type="transmembrane region" description="Helical" evidence="2">
    <location>
        <begin position="99"/>
        <end position="120"/>
    </location>
</feature>
<feature type="transmembrane region" description="Helical" evidence="2">
    <location>
        <begin position="391"/>
        <end position="417"/>
    </location>
</feature>
<dbReference type="Proteomes" id="UP001058003">
    <property type="component" value="Chromosome"/>
</dbReference>
<dbReference type="PROSITE" id="PS51257">
    <property type="entry name" value="PROKAR_LIPOPROTEIN"/>
    <property type="match status" value="1"/>
</dbReference>